<proteinExistence type="predicted"/>
<dbReference type="EMBL" id="CCMZ01000023">
    <property type="protein sequence ID" value="CDX19454.1"/>
    <property type="molecule type" value="Genomic_DNA"/>
</dbReference>
<protein>
    <submittedName>
        <fullName evidence="1">Uncharacterized protein</fullName>
    </submittedName>
</protein>
<evidence type="ECO:0000313" key="2">
    <source>
        <dbReference type="Proteomes" id="UP000045285"/>
    </source>
</evidence>
<accession>A0A090DRU8</accession>
<evidence type="ECO:0000313" key="1">
    <source>
        <dbReference type="EMBL" id="CDX19454.1"/>
    </source>
</evidence>
<name>A0A090DRU8_MESPL</name>
<keyword evidence="2" id="KW-1185">Reference proteome</keyword>
<dbReference type="Proteomes" id="UP000045285">
    <property type="component" value="Unassembled WGS sequence"/>
</dbReference>
<gene>
    <name evidence="1" type="ORF">MPL3356_30169</name>
</gene>
<sequence length="60" mass="6633">MTIGIADTAVAVSSGNPREHQQARDKRPDIDYMSRMIHLTASFWYFSYGSSLAVGGLRSI</sequence>
<dbReference type="AlphaFoldDB" id="A0A090DRU8"/>
<organism evidence="1 2">
    <name type="scientific">Mesorhizobium plurifarium</name>
    <dbReference type="NCBI Taxonomy" id="69974"/>
    <lineage>
        <taxon>Bacteria</taxon>
        <taxon>Pseudomonadati</taxon>
        <taxon>Pseudomonadota</taxon>
        <taxon>Alphaproteobacteria</taxon>
        <taxon>Hyphomicrobiales</taxon>
        <taxon>Phyllobacteriaceae</taxon>
        <taxon>Mesorhizobium</taxon>
    </lineage>
</organism>
<reference evidence="2" key="1">
    <citation type="submission" date="2014-08" db="EMBL/GenBank/DDBJ databases">
        <authorList>
            <person name="Moulin L."/>
        </authorList>
    </citation>
    <scope>NUCLEOTIDE SEQUENCE [LARGE SCALE GENOMIC DNA]</scope>
</reference>